<name>A0A0P7B6T3_9HYPO</name>
<sequence>MENQTVLALWLFSCLALVTMCTRLGLRKAAKQLFNLGDYLTMAACLCCIARLSMTHVVLIWGTNNVGAAIRKTHVFSAVEIHQRTIGSKLAITACCFYNSFLWLQKFVLLDVYRRLLLGTWYEKHIMIVFFTVLSSTWVVVTVVVFTECRPFRLYWQVVPDPGSCVEAQVELFVMASLNIFTDVMLLTFPFLLFTHFKTSWKLKLRLFALFTLGVFIIIITIVRLPITRDNRESQPDRSVWTSTELFVATLVVNAPTVYGLWNNLRRRKRPDTLQSHSQGTGGVGQSGERETGPATANA</sequence>
<keyword evidence="2 7" id="KW-0812">Transmembrane</keyword>
<evidence type="ECO:0000256" key="7">
    <source>
        <dbReference type="SAM" id="Phobius"/>
    </source>
</evidence>
<keyword evidence="3 7" id="KW-1133">Transmembrane helix</keyword>
<evidence type="ECO:0000259" key="8">
    <source>
        <dbReference type="Pfam" id="PF20684"/>
    </source>
</evidence>
<feature type="transmembrane region" description="Helical" evidence="7">
    <location>
        <begin position="207"/>
        <end position="227"/>
    </location>
</feature>
<dbReference type="EMBL" id="LKCW01000226">
    <property type="protein sequence ID" value="KPM35934.1"/>
    <property type="molecule type" value="Genomic_DNA"/>
</dbReference>
<evidence type="ECO:0000256" key="4">
    <source>
        <dbReference type="ARBA" id="ARBA00023136"/>
    </source>
</evidence>
<keyword evidence="4 7" id="KW-0472">Membrane</keyword>
<dbReference type="PANTHER" id="PTHR33048">
    <property type="entry name" value="PTH11-LIKE INTEGRAL MEMBRANE PROTEIN (AFU_ORTHOLOGUE AFUA_5G11245)"/>
    <property type="match status" value="1"/>
</dbReference>
<evidence type="ECO:0000256" key="3">
    <source>
        <dbReference type="ARBA" id="ARBA00022989"/>
    </source>
</evidence>
<feature type="transmembrane region" description="Helical" evidence="7">
    <location>
        <begin position="38"/>
        <end position="61"/>
    </location>
</feature>
<protein>
    <recommendedName>
        <fullName evidence="8">Rhodopsin domain-containing protein</fullName>
    </recommendedName>
</protein>
<comment type="caution">
    <text evidence="9">The sequence shown here is derived from an EMBL/GenBank/DDBJ whole genome shotgun (WGS) entry which is preliminary data.</text>
</comment>
<keyword evidence="10" id="KW-1185">Reference proteome</keyword>
<evidence type="ECO:0000256" key="1">
    <source>
        <dbReference type="ARBA" id="ARBA00004141"/>
    </source>
</evidence>
<reference evidence="9 10" key="1">
    <citation type="submission" date="2015-09" db="EMBL/GenBank/DDBJ databases">
        <title>Draft genome of a European isolate of the apple canker pathogen Neonectria ditissima.</title>
        <authorList>
            <person name="Gomez-Cortecero A."/>
            <person name="Harrison R.J."/>
            <person name="Armitage A.D."/>
        </authorList>
    </citation>
    <scope>NUCLEOTIDE SEQUENCE [LARGE SCALE GENOMIC DNA]</scope>
    <source>
        <strain evidence="9 10">R09/05</strain>
    </source>
</reference>
<dbReference type="STRING" id="78410.A0A0P7B6T3"/>
<dbReference type="InterPro" id="IPR052337">
    <property type="entry name" value="SAT4-like"/>
</dbReference>
<gene>
    <name evidence="9" type="ORF">AK830_g10642</name>
</gene>
<feature type="domain" description="Rhodopsin" evidence="8">
    <location>
        <begin position="23"/>
        <end position="261"/>
    </location>
</feature>
<feature type="transmembrane region" description="Helical" evidence="7">
    <location>
        <begin position="239"/>
        <end position="262"/>
    </location>
</feature>
<evidence type="ECO:0000256" key="6">
    <source>
        <dbReference type="SAM" id="MobiDB-lite"/>
    </source>
</evidence>
<dbReference type="Pfam" id="PF20684">
    <property type="entry name" value="Fung_rhodopsin"/>
    <property type="match status" value="1"/>
</dbReference>
<feature type="transmembrane region" description="Helical" evidence="7">
    <location>
        <begin position="172"/>
        <end position="195"/>
    </location>
</feature>
<dbReference type="OrthoDB" id="3903189at2759"/>
<evidence type="ECO:0000256" key="5">
    <source>
        <dbReference type="ARBA" id="ARBA00038359"/>
    </source>
</evidence>
<feature type="region of interest" description="Disordered" evidence="6">
    <location>
        <begin position="271"/>
        <end position="299"/>
    </location>
</feature>
<comment type="subcellular location">
    <subcellularLocation>
        <location evidence="1">Membrane</location>
        <topology evidence="1">Multi-pass membrane protein</topology>
    </subcellularLocation>
</comment>
<proteinExistence type="inferred from homology"/>
<dbReference type="InterPro" id="IPR049326">
    <property type="entry name" value="Rhodopsin_dom_fungi"/>
</dbReference>
<dbReference type="AlphaFoldDB" id="A0A0P7B6T3"/>
<dbReference type="Proteomes" id="UP000050424">
    <property type="component" value="Unassembled WGS sequence"/>
</dbReference>
<accession>A0A0P7B6T3</accession>
<feature type="transmembrane region" description="Helical" evidence="7">
    <location>
        <begin position="6"/>
        <end position="26"/>
    </location>
</feature>
<comment type="similarity">
    <text evidence="5">Belongs to the SAT4 family.</text>
</comment>
<evidence type="ECO:0000313" key="9">
    <source>
        <dbReference type="EMBL" id="KPM35934.1"/>
    </source>
</evidence>
<dbReference type="PANTHER" id="PTHR33048:SF166">
    <property type="entry name" value="PTH11-LIKE INTEGRAL MEMBRANE PROTEIN"/>
    <property type="match status" value="1"/>
</dbReference>
<evidence type="ECO:0000256" key="2">
    <source>
        <dbReference type="ARBA" id="ARBA00022692"/>
    </source>
</evidence>
<organism evidence="9 10">
    <name type="scientific">Neonectria ditissima</name>
    <dbReference type="NCBI Taxonomy" id="78410"/>
    <lineage>
        <taxon>Eukaryota</taxon>
        <taxon>Fungi</taxon>
        <taxon>Dikarya</taxon>
        <taxon>Ascomycota</taxon>
        <taxon>Pezizomycotina</taxon>
        <taxon>Sordariomycetes</taxon>
        <taxon>Hypocreomycetidae</taxon>
        <taxon>Hypocreales</taxon>
        <taxon>Nectriaceae</taxon>
        <taxon>Neonectria</taxon>
    </lineage>
</organism>
<feature type="transmembrane region" description="Helical" evidence="7">
    <location>
        <begin position="125"/>
        <end position="146"/>
    </location>
</feature>
<evidence type="ECO:0000313" key="10">
    <source>
        <dbReference type="Proteomes" id="UP000050424"/>
    </source>
</evidence>
<dbReference type="GO" id="GO:0016020">
    <property type="term" value="C:membrane"/>
    <property type="evidence" value="ECO:0007669"/>
    <property type="project" value="UniProtKB-SubCell"/>
</dbReference>